<dbReference type="InterPro" id="IPR021623">
    <property type="entry name" value="LAP2alpha_C"/>
</dbReference>
<reference evidence="2" key="1">
    <citation type="journal article" date="2022" name="bioRxiv">
        <title>Sequencing and chromosome-scale assembly of the giantPleurodeles waltlgenome.</title>
        <authorList>
            <person name="Brown T."/>
            <person name="Elewa A."/>
            <person name="Iarovenko S."/>
            <person name="Subramanian E."/>
            <person name="Araus A.J."/>
            <person name="Petzold A."/>
            <person name="Susuki M."/>
            <person name="Suzuki K.-i.T."/>
            <person name="Hayashi T."/>
            <person name="Toyoda A."/>
            <person name="Oliveira C."/>
            <person name="Osipova E."/>
            <person name="Leigh N.D."/>
            <person name="Simon A."/>
            <person name="Yun M.H."/>
        </authorList>
    </citation>
    <scope>NUCLEOTIDE SEQUENCE</scope>
    <source>
        <strain evidence="2">20211129_DDA</strain>
        <tissue evidence="2">Liver</tissue>
    </source>
</reference>
<evidence type="ECO:0000313" key="2">
    <source>
        <dbReference type="EMBL" id="KAJ1155414.1"/>
    </source>
</evidence>
<dbReference type="Gene3D" id="1.10.287.3160">
    <property type="match status" value="1"/>
</dbReference>
<dbReference type="AlphaFoldDB" id="A0AAV7RRG9"/>
<evidence type="ECO:0000313" key="3">
    <source>
        <dbReference type="Proteomes" id="UP001066276"/>
    </source>
</evidence>
<comment type="caution">
    <text evidence="2">The sequence shown here is derived from an EMBL/GenBank/DDBJ whole genome shotgun (WGS) entry which is preliminary data.</text>
</comment>
<feature type="domain" description="Lamina-associated polypeptide 2 alpha C-terminal" evidence="1">
    <location>
        <begin position="28"/>
        <end position="134"/>
    </location>
</feature>
<dbReference type="Pfam" id="PF11560">
    <property type="entry name" value="LAP2alpha"/>
    <property type="match status" value="1"/>
</dbReference>
<evidence type="ECO:0000259" key="1">
    <source>
        <dbReference type="Pfam" id="PF11560"/>
    </source>
</evidence>
<accession>A0AAV7RRG9</accession>
<organism evidence="2 3">
    <name type="scientific">Pleurodeles waltl</name>
    <name type="common">Iberian ribbed newt</name>
    <dbReference type="NCBI Taxonomy" id="8319"/>
    <lineage>
        <taxon>Eukaryota</taxon>
        <taxon>Metazoa</taxon>
        <taxon>Chordata</taxon>
        <taxon>Craniata</taxon>
        <taxon>Vertebrata</taxon>
        <taxon>Euteleostomi</taxon>
        <taxon>Amphibia</taxon>
        <taxon>Batrachia</taxon>
        <taxon>Caudata</taxon>
        <taxon>Salamandroidea</taxon>
        <taxon>Salamandridae</taxon>
        <taxon>Pleurodelinae</taxon>
        <taxon>Pleurodeles</taxon>
    </lineage>
</organism>
<name>A0AAV7RRG9_PLEWA</name>
<dbReference type="EMBL" id="JANPWB010000009">
    <property type="protein sequence ID" value="KAJ1155414.1"/>
    <property type="molecule type" value="Genomic_DNA"/>
</dbReference>
<gene>
    <name evidence="2" type="ORF">NDU88_008144</name>
</gene>
<protein>
    <recommendedName>
        <fullName evidence="1">Lamina-associated polypeptide 2 alpha C-terminal domain-containing protein</fullName>
    </recommendedName>
</protein>
<dbReference type="Proteomes" id="UP001066276">
    <property type="component" value="Chromosome 5"/>
</dbReference>
<keyword evidence="3" id="KW-1185">Reference proteome</keyword>
<sequence length="142" mass="15641">MHSRFRNSIPVESFVASLVGHIPLAEEAVIRDPVDKKVDGFLRKMYPGAHLAFHAGIYGTYVAQSLISDIKTVNRALDESSDCSGILELVEKQVEFLSDVFFDEVRASALTEGACVAALQNLVLRDWKTDAVQNASLLKLSF</sequence>
<proteinExistence type="predicted"/>